<dbReference type="EMBL" id="BGZK01000561">
    <property type="protein sequence ID" value="GBP50246.1"/>
    <property type="molecule type" value="Genomic_DNA"/>
</dbReference>
<dbReference type="Proteomes" id="UP000299102">
    <property type="component" value="Unassembled WGS sequence"/>
</dbReference>
<evidence type="ECO:0000313" key="1">
    <source>
        <dbReference type="EMBL" id="GBP50246.1"/>
    </source>
</evidence>
<organism evidence="1 2">
    <name type="scientific">Eumeta variegata</name>
    <name type="common">Bagworm moth</name>
    <name type="synonym">Eumeta japonica</name>
    <dbReference type="NCBI Taxonomy" id="151549"/>
    <lineage>
        <taxon>Eukaryota</taxon>
        <taxon>Metazoa</taxon>
        <taxon>Ecdysozoa</taxon>
        <taxon>Arthropoda</taxon>
        <taxon>Hexapoda</taxon>
        <taxon>Insecta</taxon>
        <taxon>Pterygota</taxon>
        <taxon>Neoptera</taxon>
        <taxon>Endopterygota</taxon>
        <taxon>Lepidoptera</taxon>
        <taxon>Glossata</taxon>
        <taxon>Ditrysia</taxon>
        <taxon>Tineoidea</taxon>
        <taxon>Psychidae</taxon>
        <taxon>Oiketicinae</taxon>
        <taxon>Eumeta</taxon>
    </lineage>
</organism>
<comment type="caution">
    <text evidence="1">The sequence shown here is derived from an EMBL/GenBank/DDBJ whole genome shotgun (WGS) entry which is preliminary data.</text>
</comment>
<name>A0A4C1WFN2_EUMVA</name>
<accession>A0A4C1WFN2</accession>
<proteinExistence type="predicted"/>
<keyword evidence="2" id="KW-1185">Reference proteome</keyword>
<sequence length="119" mass="13318">MATGSAKVERARSPILTITNGESLTRLKRLRSENAYLCQRIIRDASIVITEICGWHARRPASVPSPAYVGFDIGQSQDSRVHSGPADRFCKRITTQSMTWRRQNYVDRGRAAQLTASLL</sequence>
<reference evidence="1 2" key="1">
    <citation type="journal article" date="2019" name="Commun. Biol.">
        <title>The bagworm genome reveals a unique fibroin gene that provides high tensile strength.</title>
        <authorList>
            <person name="Kono N."/>
            <person name="Nakamura H."/>
            <person name="Ohtoshi R."/>
            <person name="Tomita M."/>
            <person name="Numata K."/>
            <person name="Arakawa K."/>
        </authorList>
    </citation>
    <scope>NUCLEOTIDE SEQUENCE [LARGE SCALE GENOMIC DNA]</scope>
</reference>
<protein>
    <submittedName>
        <fullName evidence="1">Uncharacterized protein</fullName>
    </submittedName>
</protein>
<gene>
    <name evidence="1" type="ORF">EVAR_88081_1</name>
</gene>
<dbReference type="AlphaFoldDB" id="A0A4C1WFN2"/>
<evidence type="ECO:0000313" key="2">
    <source>
        <dbReference type="Proteomes" id="UP000299102"/>
    </source>
</evidence>